<name>A0A9P6CHR5_9AGAR</name>
<comment type="caution">
    <text evidence="1">The sequence shown here is derived from an EMBL/GenBank/DDBJ whole genome shotgun (WGS) entry which is preliminary data.</text>
</comment>
<dbReference type="OrthoDB" id="3002189at2759"/>
<accession>A0A9P6CHR5</accession>
<proteinExistence type="predicted"/>
<dbReference type="EMBL" id="MU150240">
    <property type="protein sequence ID" value="KAF9466716.1"/>
    <property type="molecule type" value="Genomic_DNA"/>
</dbReference>
<dbReference type="AlphaFoldDB" id="A0A9P6CHR5"/>
<reference evidence="1" key="1">
    <citation type="submission" date="2020-11" db="EMBL/GenBank/DDBJ databases">
        <authorList>
            <consortium name="DOE Joint Genome Institute"/>
            <person name="Ahrendt S."/>
            <person name="Riley R."/>
            <person name="Andreopoulos W."/>
            <person name="Labutti K."/>
            <person name="Pangilinan J."/>
            <person name="Ruiz-Duenas F.J."/>
            <person name="Barrasa J.M."/>
            <person name="Sanchez-Garcia M."/>
            <person name="Camarero S."/>
            <person name="Miyauchi S."/>
            <person name="Serrano A."/>
            <person name="Linde D."/>
            <person name="Babiker R."/>
            <person name="Drula E."/>
            <person name="Ayuso-Fernandez I."/>
            <person name="Pacheco R."/>
            <person name="Padilla G."/>
            <person name="Ferreira P."/>
            <person name="Barriuso J."/>
            <person name="Kellner H."/>
            <person name="Castanera R."/>
            <person name="Alfaro M."/>
            <person name="Ramirez L."/>
            <person name="Pisabarro A.G."/>
            <person name="Kuo A."/>
            <person name="Tritt A."/>
            <person name="Lipzen A."/>
            <person name="He G."/>
            <person name="Yan M."/>
            <person name="Ng V."/>
            <person name="Cullen D."/>
            <person name="Martin F."/>
            <person name="Rosso M.-N."/>
            <person name="Henrissat B."/>
            <person name="Hibbett D."/>
            <person name="Martinez A.T."/>
            <person name="Grigoriev I.V."/>
        </authorList>
    </citation>
    <scope>NUCLEOTIDE SEQUENCE</scope>
    <source>
        <strain evidence="1">CBS 247.69</strain>
    </source>
</reference>
<evidence type="ECO:0000313" key="2">
    <source>
        <dbReference type="Proteomes" id="UP000807353"/>
    </source>
</evidence>
<evidence type="ECO:0000313" key="1">
    <source>
        <dbReference type="EMBL" id="KAF9466716.1"/>
    </source>
</evidence>
<sequence length="122" mass="13648">MFRKNYPDLDLLESPLISANPFGTMLGGIPGSAIAEKIFNDPESWHDSDEENNLDSATTKDPMAWLAEELEKFQGDDESNAQAILRPFYKLGGRPARGWPALPAYFRALRPEFKLGSEHPLV</sequence>
<gene>
    <name evidence="1" type="ORF">BDZ94DRAFT_1250596</name>
</gene>
<keyword evidence="2" id="KW-1185">Reference proteome</keyword>
<organism evidence="1 2">
    <name type="scientific">Collybia nuda</name>
    <dbReference type="NCBI Taxonomy" id="64659"/>
    <lineage>
        <taxon>Eukaryota</taxon>
        <taxon>Fungi</taxon>
        <taxon>Dikarya</taxon>
        <taxon>Basidiomycota</taxon>
        <taxon>Agaricomycotina</taxon>
        <taxon>Agaricomycetes</taxon>
        <taxon>Agaricomycetidae</taxon>
        <taxon>Agaricales</taxon>
        <taxon>Tricholomatineae</taxon>
        <taxon>Clitocybaceae</taxon>
        <taxon>Collybia</taxon>
    </lineage>
</organism>
<dbReference type="Proteomes" id="UP000807353">
    <property type="component" value="Unassembled WGS sequence"/>
</dbReference>
<protein>
    <submittedName>
        <fullName evidence="1">Uncharacterized protein</fullName>
    </submittedName>
</protein>